<dbReference type="PANTHER" id="PTHR43873">
    <property type="entry name" value="COBYRINATE A,C-DIAMIDE SYNTHASE"/>
    <property type="match status" value="1"/>
</dbReference>
<dbReference type="EMBL" id="BMYP01000007">
    <property type="protein sequence ID" value="GHD73284.1"/>
    <property type="molecule type" value="Genomic_DNA"/>
</dbReference>
<keyword evidence="5" id="KW-0436">Ligase</keyword>
<evidence type="ECO:0000256" key="2">
    <source>
        <dbReference type="ARBA" id="ARBA00004953"/>
    </source>
</evidence>
<dbReference type="SUPFAM" id="SSF52317">
    <property type="entry name" value="Class I glutamine amidotransferase-like"/>
    <property type="match status" value="1"/>
</dbReference>
<evidence type="ECO:0000259" key="10">
    <source>
        <dbReference type="Pfam" id="PF01656"/>
    </source>
</evidence>
<proteinExistence type="inferred from homology"/>
<name>A0ABQ3H6M8_9NEIS</name>
<evidence type="ECO:0000256" key="5">
    <source>
        <dbReference type="ARBA" id="ARBA00022598"/>
    </source>
</evidence>
<evidence type="ECO:0000256" key="6">
    <source>
        <dbReference type="ARBA" id="ARBA00022741"/>
    </source>
</evidence>
<keyword evidence="13" id="KW-1185">Reference proteome</keyword>
<organism evidence="12 13">
    <name type="scientific">Vogesella fluminis</name>
    <dbReference type="NCBI Taxonomy" id="1069161"/>
    <lineage>
        <taxon>Bacteria</taxon>
        <taxon>Pseudomonadati</taxon>
        <taxon>Pseudomonadota</taxon>
        <taxon>Betaproteobacteria</taxon>
        <taxon>Neisseriales</taxon>
        <taxon>Chromobacteriaceae</taxon>
        <taxon>Vogesella</taxon>
    </lineage>
</organism>
<evidence type="ECO:0000259" key="11">
    <source>
        <dbReference type="Pfam" id="PF07685"/>
    </source>
</evidence>
<accession>A0ABQ3H6M8</accession>
<dbReference type="InterPro" id="IPR029062">
    <property type="entry name" value="Class_I_gatase-like"/>
</dbReference>
<protein>
    <submittedName>
        <fullName evidence="12">Hydrogenobyrinate a,c-diamide synthase</fullName>
    </submittedName>
</protein>
<keyword evidence="7" id="KW-0067">ATP-binding</keyword>
<dbReference type="Gene3D" id="3.40.50.880">
    <property type="match status" value="1"/>
</dbReference>
<dbReference type="InterPro" id="IPR004484">
    <property type="entry name" value="CbiA/CobB_synth"/>
</dbReference>
<dbReference type="NCBIfam" id="TIGR00379">
    <property type="entry name" value="cobB"/>
    <property type="match status" value="1"/>
</dbReference>
<dbReference type="InterPro" id="IPR027417">
    <property type="entry name" value="P-loop_NTPase"/>
</dbReference>
<dbReference type="PANTHER" id="PTHR43873:SF1">
    <property type="entry name" value="COBYRINATE A,C-DIAMIDE SYNTHASE"/>
    <property type="match status" value="1"/>
</dbReference>
<keyword evidence="4" id="KW-0169">Cobalamin biosynthesis</keyword>
<evidence type="ECO:0000256" key="1">
    <source>
        <dbReference type="ARBA" id="ARBA00001946"/>
    </source>
</evidence>
<keyword evidence="6" id="KW-0547">Nucleotide-binding</keyword>
<dbReference type="Proteomes" id="UP000662678">
    <property type="component" value="Unassembled WGS sequence"/>
</dbReference>
<evidence type="ECO:0000256" key="8">
    <source>
        <dbReference type="ARBA" id="ARBA00022842"/>
    </source>
</evidence>
<comment type="pathway">
    <text evidence="2">Cofactor biosynthesis; adenosylcobalamin biosynthesis.</text>
</comment>
<keyword evidence="9" id="KW-0315">Glutamine amidotransferase</keyword>
<comment type="cofactor">
    <cofactor evidence="1">
        <name>Mg(2+)</name>
        <dbReference type="ChEBI" id="CHEBI:18420"/>
    </cofactor>
</comment>
<dbReference type="PROSITE" id="PS51274">
    <property type="entry name" value="GATASE_COBBQ"/>
    <property type="match status" value="1"/>
</dbReference>
<dbReference type="Pfam" id="PF01656">
    <property type="entry name" value="CbiA"/>
    <property type="match status" value="1"/>
</dbReference>
<dbReference type="CDD" id="cd03130">
    <property type="entry name" value="GATase1_CobB"/>
    <property type="match status" value="1"/>
</dbReference>
<dbReference type="RefSeq" id="WP_189352348.1">
    <property type="nucleotide sequence ID" value="NZ_BMYP01000007.1"/>
</dbReference>
<dbReference type="SUPFAM" id="SSF52540">
    <property type="entry name" value="P-loop containing nucleoside triphosphate hydrolases"/>
    <property type="match status" value="1"/>
</dbReference>
<dbReference type="InterPro" id="IPR011698">
    <property type="entry name" value="GATase_3"/>
</dbReference>
<evidence type="ECO:0000256" key="7">
    <source>
        <dbReference type="ARBA" id="ARBA00022840"/>
    </source>
</evidence>
<keyword evidence="8" id="KW-0460">Magnesium</keyword>
<evidence type="ECO:0000256" key="4">
    <source>
        <dbReference type="ARBA" id="ARBA00022573"/>
    </source>
</evidence>
<dbReference type="Gene3D" id="3.40.50.300">
    <property type="entry name" value="P-loop containing nucleotide triphosphate hydrolases"/>
    <property type="match status" value="2"/>
</dbReference>
<feature type="domain" description="CobB/CobQ-like glutamine amidotransferase" evidence="11">
    <location>
        <begin position="235"/>
        <end position="417"/>
    </location>
</feature>
<dbReference type="InterPro" id="IPR002586">
    <property type="entry name" value="CobQ/CobB/MinD/ParA_Nub-bd_dom"/>
</dbReference>
<comment type="similarity">
    <text evidence="3">Belongs to the CobB/CobQ family. CobQ subfamily.</text>
</comment>
<dbReference type="NCBIfam" id="NF002204">
    <property type="entry name" value="PRK01077.1"/>
    <property type="match status" value="1"/>
</dbReference>
<dbReference type="Pfam" id="PF07685">
    <property type="entry name" value="GATase_3"/>
    <property type="match status" value="1"/>
</dbReference>
<comment type="caution">
    <text evidence="12">The sequence shown here is derived from an EMBL/GenBank/DDBJ whole genome shotgun (WGS) entry which is preliminary data.</text>
</comment>
<evidence type="ECO:0000313" key="12">
    <source>
        <dbReference type="EMBL" id="GHD73284.1"/>
    </source>
</evidence>
<evidence type="ECO:0000256" key="3">
    <source>
        <dbReference type="ARBA" id="ARBA00006205"/>
    </source>
</evidence>
<reference evidence="13" key="1">
    <citation type="journal article" date="2019" name="Int. J. Syst. Evol. Microbiol.">
        <title>The Global Catalogue of Microorganisms (GCM) 10K type strain sequencing project: providing services to taxonomists for standard genome sequencing and annotation.</title>
        <authorList>
            <consortium name="The Broad Institute Genomics Platform"/>
            <consortium name="The Broad Institute Genome Sequencing Center for Infectious Disease"/>
            <person name="Wu L."/>
            <person name="Ma J."/>
        </authorList>
    </citation>
    <scope>NUCLEOTIDE SEQUENCE [LARGE SCALE GENOMIC DNA]</scope>
    <source>
        <strain evidence="13">KCTC 23713</strain>
    </source>
</reference>
<gene>
    <name evidence="12" type="primary">cobB</name>
    <name evidence="12" type="ORF">GCM10011419_07890</name>
</gene>
<evidence type="ECO:0000313" key="13">
    <source>
        <dbReference type="Proteomes" id="UP000662678"/>
    </source>
</evidence>
<sequence length="434" mass="45201">MSCKALLLSATASDQGKTTVTAALARKLARAGQRVRVFKTGPDFIDPMLLAAASGGDVDVLDLWMCTEAQCHALLAEAARECDYLLIEGVMGLYDGQPSSADLARHFGVPVLAVLDCSAMVGTALAIARGLRDHGRLPWAGMLANRVASPGHADMIRACGTAELPVVGHLPRQAESLPERHLGLHLPSELPDLAARLDALADALQLNDAVLASLPAFAPVPQAQPALPPLLAGRTIAIARDAAFAFLYAANLRTLTGMGATLAFFSPLADEAIPADADAVWLPGGYPELHAATLASNLRWQHSVQAFAASGKPLWAECGGMMALTDSLTDTDGQSHAMAGVLPGSVRMGSKLAALGSQGWPHAAGELRGHTFHYSSFDTPLAPLAHCQRKDGRAGGEAVYRHGSVQASYFHAYFASNPAAAAALFLSPSGTAPC</sequence>
<feature type="domain" description="CobQ/CobB/MinD/ParA nucleotide binding" evidence="10">
    <location>
        <begin position="9"/>
        <end position="180"/>
    </location>
</feature>
<evidence type="ECO:0000256" key="9">
    <source>
        <dbReference type="ARBA" id="ARBA00022962"/>
    </source>
</evidence>